<organism evidence="1 2">
    <name type="scientific">Vitis vinifera</name>
    <name type="common">Grape</name>
    <dbReference type="NCBI Taxonomy" id="29760"/>
    <lineage>
        <taxon>Eukaryota</taxon>
        <taxon>Viridiplantae</taxon>
        <taxon>Streptophyta</taxon>
        <taxon>Embryophyta</taxon>
        <taxon>Tracheophyta</taxon>
        <taxon>Spermatophyta</taxon>
        <taxon>Magnoliopsida</taxon>
        <taxon>eudicotyledons</taxon>
        <taxon>Gunneridae</taxon>
        <taxon>Pentapetalae</taxon>
        <taxon>rosids</taxon>
        <taxon>Vitales</taxon>
        <taxon>Vitaceae</taxon>
        <taxon>Viteae</taxon>
        <taxon>Vitis</taxon>
    </lineage>
</organism>
<accession>A0A438JYS1</accession>
<protein>
    <submittedName>
        <fullName evidence="1">Uncharacterized protein</fullName>
    </submittedName>
</protein>
<comment type="caution">
    <text evidence="1">The sequence shown here is derived from an EMBL/GenBank/DDBJ whole genome shotgun (WGS) entry which is preliminary data.</text>
</comment>
<evidence type="ECO:0000313" key="1">
    <source>
        <dbReference type="EMBL" id="RVX14110.1"/>
    </source>
</evidence>
<dbReference type="AlphaFoldDB" id="A0A438JYS1"/>
<name>A0A438JYS1_VITVI</name>
<gene>
    <name evidence="1" type="ORF">CK203_011330</name>
</gene>
<reference evidence="1 2" key="1">
    <citation type="journal article" date="2018" name="PLoS Genet.">
        <title>Population sequencing reveals clonal diversity and ancestral inbreeding in the grapevine cultivar Chardonnay.</title>
        <authorList>
            <person name="Roach M.J."/>
            <person name="Johnson D.L."/>
            <person name="Bohlmann J."/>
            <person name="van Vuuren H.J."/>
            <person name="Jones S.J."/>
            <person name="Pretorius I.S."/>
            <person name="Schmidt S.A."/>
            <person name="Borneman A.R."/>
        </authorList>
    </citation>
    <scope>NUCLEOTIDE SEQUENCE [LARGE SCALE GENOMIC DNA]</scope>
    <source>
        <strain evidence="2">cv. Chardonnay</strain>
        <tissue evidence="1">Leaf</tissue>
    </source>
</reference>
<evidence type="ECO:0000313" key="2">
    <source>
        <dbReference type="Proteomes" id="UP000288805"/>
    </source>
</evidence>
<proteinExistence type="predicted"/>
<dbReference type="Proteomes" id="UP000288805">
    <property type="component" value="Unassembled WGS sequence"/>
</dbReference>
<sequence>MTPSSDALPEGAPQAPGLLCALVRLEPFKTMVGKYGEVVLSRSGGRVWGGCVSWWETFNNQTSFNVGGGWNVKLCKDRWAGD</sequence>
<dbReference type="EMBL" id="QGNW01000022">
    <property type="protein sequence ID" value="RVX14110.1"/>
    <property type="molecule type" value="Genomic_DNA"/>
</dbReference>